<protein>
    <submittedName>
        <fullName evidence="6">2-polyprenyl-6-methoxyphenol hydroxylase</fullName>
    </submittedName>
</protein>
<dbReference type="PRINTS" id="PR00420">
    <property type="entry name" value="RNGMNOXGNASE"/>
</dbReference>
<dbReference type="PANTHER" id="PTHR46496:SF1">
    <property type="entry name" value="ZEAXANTHIN EPOXIDASE, CHLOROPLASTIC"/>
    <property type="match status" value="1"/>
</dbReference>
<dbReference type="Pfam" id="PF01494">
    <property type="entry name" value="FAD_binding_3"/>
    <property type="match status" value="1"/>
</dbReference>
<dbReference type="EMBL" id="FOAP01000005">
    <property type="protein sequence ID" value="SEL32838.1"/>
    <property type="molecule type" value="Genomic_DNA"/>
</dbReference>
<evidence type="ECO:0000256" key="3">
    <source>
        <dbReference type="ARBA" id="ARBA00022827"/>
    </source>
</evidence>
<evidence type="ECO:0000256" key="2">
    <source>
        <dbReference type="ARBA" id="ARBA00022630"/>
    </source>
</evidence>
<dbReference type="GO" id="GO:0016491">
    <property type="term" value="F:oxidoreductase activity"/>
    <property type="evidence" value="ECO:0007669"/>
    <property type="project" value="UniProtKB-KW"/>
</dbReference>
<dbReference type="Proteomes" id="UP000182719">
    <property type="component" value="Unassembled WGS sequence"/>
</dbReference>
<dbReference type="InterPro" id="IPR036188">
    <property type="entry name" value="FAD/NAD-bd_sf"/>
</dbReference>
<proteinExistence type="predicted"/>
<sequence>MRAEDAKALVVGGGIGGLAAAIALRQAGWAVEVYEQAPAMGEVGAGLAITTNAMRLLFKLGLAELPQRGEAVTDAEGCTWQGEVLVKFPVRELAQRQGAPSVVIHRAALHSALREAFGPEGLHVGARLRGFEQDGAQVVAHFEGGREARGALLVGADGLRSRVRAQLHGDKPPRYVGYPVWRGITPPFSHPGIPKGMLRETQGHGARFGMSYIAGDRVFWWAAVEGPAGQPVPGGDKAYLAEVFRTAHAPIPELIAATDAADILRADTYDRLPLTRWGEGRVTLLGDAAHPMAPNLGQGANSAIEDAFMLALALKEAEDVPSGLRAYEAWRKPRTALLQWQSWAFGAMGHWANPAAVWLRDGLMRRLPRRLVTGGLQRIWGWEPPLRQTVRGPKCKRRPRSQRAAP</sequence>
<evidence type="ECO:0000313" key="7">
    <source>
        <dbReference type="Proteomes" id="UP000182719"/>
    </source>
</evidence>
<evidence type="ECO:0000313" key="6">
    <source>
        <dbReference type="EMBL" id="SEL32838.1"/>
    </source>
</evidence>
<dbReference type="GO" id="GO:0071949">
    <property type="term" value="F:FAD binding"/>
    <property type="evidence" value="ECO:0007669"/>
    <property type="project" value="InterPro"/>
</dbReference>
<evidence type="ECO:0000256" key="1">
    <source>
        <dbReference type="ARBA" id="ARBA00001974"/>
    </source>
</evidence>
<keyword evidence="2" id="KW-0285">Flavoprotein</keyword>
<dbReference type="Gene3D" id="3.50.50.60">
    <property type="entry name" value="FAD/NAD(P)-binding domain"/>
    <property type="match status" value="1"/>
</dbReference>
<comment type="cofactor">
    <cofactor evidence="1">
        <name>FAD</name>
        <dbReference type="ChEBI" id="CHEBI:57692"/>
    </cofactor>
</comment>
<dbReference type="PANTHER" id="PTHR46496">
    <property type="match status" value="1"/>
</dbReference>
<organism evidence="6 7">
    <name type="scientific">Stigmatella aurantiaca</name>
    <dbReference type="NCBI Taxonomy" id="41"/>
    <lineage>
        <taxon>Bacteria</taxon>
        <taxon>Pseudomonadati</taxon>
        <taxon>Myxococcota</taxon>
        <taxon>Myxococcia</taxon>
        <taxon>Myxococcales</taxon>
        <taxon>Cystobacterineae</taxon>
        <taxon>Archangiaceae</taxon>
        <taxon>Stigmatella</taxon>
    </lineage>
</organism>
<dbReference type="OrthoDB" id="5499180at2"/>
<dbReference type="InterPro" id="IPR002938">
    <property type="entry name" value="FAD-bd"/>
</dbReference>
<evidence type="ECO:0000256" key="4">
    <source>
        <dbReference type="ARBA" id="ARBA00023002"/>
    </source>
</evidence>
<evidence type="ECO:0000259" key="5">
    <source>
        <dbReference type="Pfam" id="PF01494"/>
    </source>
</evidence>
<dbReference type="SUPFAM" id="SSF51905">
    <property type="entry name" value="FAD/NAD(P)-binding domain"/>
    <property type="match status" value="1"/>
</dbReference>
<gene>
    <name evidence="6" type="ORF">SAMN05444354_105229</name>
</gene>
<keyword evidence="4" id="KW-0560">Oxidoreductase</keyword>
<reference evidence="7" key="1">
    <citation type="submission" date="2016-10" db="EMBL/GenBank/DDBJ databases">
        <authorList>
            <person name="Varghese N."/>
            <person name="Submissions S."/>
        </authorList>
    </citation>
    <scope>NUCLEOTIDE SEQUENCE [LARGE SCALE GENOMIC DNA]</scope>
    <source>
        <strain evidence="7">DSM 17044</strain>
    </source>
</reference>
<accession>A0A1H7PBP1</accession>
<dbReference type="AlphaFoldDB" id="A0A1H7PBP1"/>
<dbReference type="RefSeq" id="WP_075006549.1">
    <property type="nucleotide sequence ID" value="NZ_FOAP01000005.1"/>
</dbReference>
<keyword evidence="3" id="KW-0274">FAD</keyword>
<feature type="domain" description="FAD-binding" evidence="5">
    <location>
        <begin position="6"/>
        <end position="335"/>
    </location>
</feature>
<name>A0A1H7PBP1_STIAU</name>
<keyword evidence="7" id="KW-1185">Reference proteome</keyword>